<dbReference type="Pfam" id="PF08530">
    <property type="entry name" value="PepX_C"/>
    <property type="match status" value="1"/>
</dbReference>
<feature type="domain" description="Xaa-Pro dipeptidyl-peptidase C-terminal" evidence="3">
    <location>
        <begin position="380"/>
        <end position="637"/>
    </location>
</feature>
<dbReference type="SMART" id="SM00939">
    <property type="entry name" value="PepX_C"/>
    <property type="match status" value="1"/>
</dbReference>
<dbReference type="InterPro" id="IPR005674">
    <property type="entry name" value="CocE/Ser_esterase"/>
</dbReference>
<evidence type="ECO:0000313" key="4">
    <source>
        <dbReference type="EMBL" id="MFK2879311.1"/>
    </source>
</evidence>
<proteinExistence type="predicted"/>
<reference evidence="4 5" key="1">
    <citation type="submission" date="2020-10" db="EMBL/GenBank/DDBJ databases">
        <title>Phylogeny of dyella-like bacteria.</title>
        <authorList>
            <person name="Fu J."/>
        </authorList>
    </citation>
    <scope>NUCLEOTIDE SEQUENCE [LARGE SCALE GENOMIC DNA]</scope>
    <source>
        <strain evidence="4 5">KACC 19113</strain>
    </source>
</reference>
<keyword evidence="1 4" id="KW-0378">Hydrolase</keyword>
<dbReference type="NCBIfam" id="TIGR00976">
    <property type="entry name" value="CocE_NonD"/>
    <property type="match status" value="1"/>
</dbReference>
<dbReference type="Proteomes" id="UP001620339">
    <property type="component" value="Unassembled WGS sequence"/>
</dbReference>
<feature type="chain" id="PRO_5047031950" evidence="2">
    <location>
        <begin position="29"/>
        <end position="648"/>
    </location>
</feature>
<dbReference type="EMBL" id="JADIKK010000008">
    <property type="protein sequence ID" value="MFK2879311.1"/>
    <property type="molecule type" value="Genomic_DNA"/>
</dbReference>
<dbReference type="Gene3D" id="3.40.50.1820">
    <property type="entry name" value="alpha/beta hydrolase"/>
    <property type="match status" value="1"/>
</dbReference>
<dbReference type="InterPro" id="IPR000383">
    <property type="entry name" value="Xaa-Pro-like_dom"/>
</dbReference>
<dbReference type="InterPro" id="IPR029058">
    <property type="entry name" value="AB_hydrolase_fold"/>
</dbReference>
<dbReference type="RefSeq" id="WP_404616130.1">
    <property type="nucleotide sequence ID" value="NZ_JADIKK010000008.1"/>
</dbReference>
<feature type="signal peptide" evidence="2">
    <location>
        <begin position="1"/>
        <end position="28"/>
    </location>
</feature>
<dbReference type="GO" id="GO:0016787">
    <property type="term" value="F:hydrolase activity"/>
    <property type="evidence" value="ECO:0007669"/>
    <property type="project" value="UniProtKB-KW"/>
</dbReference>
<accession>A0ABW8JAH4</accession>
<gene>
    <name evidence="4" type="ORF">ISP25_19750</name>
</gene>
<sequence>MKTAALRPALLPLACLLSAAAFTTPATGQDSSKVTPDMIQTASDIPASWQTPQGGFDYVKRDVMIPMRDGVKLHTVIVIPKNAHDRPMLLERTPYNASGFLDGNSLHMADAVWSGDKDWANAGYILVWQDVRGKYGSEGKYIMTRPPIGPLNPTTTDDTTDAWDTVDWLVKNIKESDGKVGMIGSSYDGWTVAMALLHPHPALKVAAPESPMVDGWMGDDWYHYGALRQINLDYFTEQMSAKGSGEPVPRENSDDYTNFLAAGSAGDYAVANGFKQLPWWNRFSAHPAYDTFWQLQALDKLLPAHPSDVPTMWLQGLWDQEDIYGAVHAWEALDKAGHGGNNHLVMGPWWHSQINRAGWNLGPLKWPGDTTAQFRQQVMIPWFDHYLRGTPLATPLPEAMIYNPVEKRWDSFTHWKPASAQQLTPIYLQANMGLGFGQPESGGDSYVSDPAKPVPYLPRPIKANNEDRWRTWLVHDQRFAVDRADVLSYTTPVLTQTVTVQGAPIADLFASTTGTDGDFVVKLIDVYPGTDATDPDMSGYELPVSLDIFRGRYRKSFANPEAIPANTVQEYKFRLPTVNYEFKPGHRIMVQIQSSLFPLYDRNPQTFVPNILFAKPDDYRKATVTIEHGADGRSAVLLPVVADGSADR</sequence>
<organism evidence="4 5">
    <name type="scientific">Rhodanobacter hydrolyticus</name>
    <dbReference type="NCBI Taxonomy" id="2250595"/>
    <lineage>
        <taxon>Bacteria</taxon>
        <taxon>Pseudomonadati</taxon>
        <taxon>Pseudomonadota</taxon>
        <taxon>Gammaproteobacteria</taxon>
        <taxon>Lysobacterales</taxon>
        <taxon>Rhodanobacteraceae</taxon>
        <taxon>Rhodanobacter</taxon>
    </lineage>
</organism>
<evidence type="ECO:0000256" key="1">
    <source>
        <dbReference type="ARBA" id="ARBA00022801"/>
    </source>
</evidence>
<keyword evidence="2" id="KW-0732">Signal</keyword>
<dbReference type="Gene3D" id="2.60.120.260">
    <property type="entry name" value="Galactose-binding domain-like"/>
    <property type="match status" value="1"/>
</dbReference>
<dbReference type="InterPro" id="IPR008979">
    <property type="entry name" value="Galactose-bd-like_sf"/>
</dbReference>
<dbReference type="Gene3D" id="1.10.3020.10">
    <property type="entry name" value="alpha-amino acid ester hydrolase ( Helical cap domain)"/>
    <property type="match status" value="1"/>
</dbReference>
<dbReference type="Pfam" id="PF02129">
    <property type="entry name" value="Peptidase_S15"/>
    <property type="match status" value="1"/>
</dbReference>
<evidence type="ECO:0000313" key="5">
    <source>
        <dbReference type="Proteomes" id="UP001620339"/>
    </source>
</evidence>
<name>A0ABW8JAH4_9GAMM</name>
<comment type="caution">
    <text evidence="4">The sequence shown here is derived from an EMBL/GenBank/DDBJ whole genome shotgun (WGS) entry which is preliminary data.</text>
</comment>
<dbReference type="SUPFAM" id="SSF49785">
    <property type="entry name" value="Galactose-binding domain-like"/>
    <property type="match status" value="1"/>
</dbReference>
<protein>
    <submittedName>
        <fullName evidence="4">CocE/NonD family hydrolase</fullName>
    </submittedName>
</protein>
<evidence type="ECO:0000256" key="2">
    <source>
        <dbReference type="SAM" id="SignalP"/>
    </source>
</evidence>
<dbReference type="SUPFAM" id="SSF53474">
    <property type="entry name" value="alpha/beta-Hydrolases"/>
    <property type="match status" value="1"/>
</dbReference>
<keyword evidence="5" id="KW-1185">Reference proteome</keyword>
<dbReference type="InterPro" id="IPR013736">
    <property type="entry name" value="Xaa-Pro_dipept_C"/>
</dbReference>
<evidence type="ECO:0000259" key="3">
    <source>
        <dbReference type="SMART" id="SM00939"/>
    </source>
</evidence>